<keyword evidence="1" id="KW-0472">Membrane</keyword>
<proteinExistence type="predicted"/>
<reference evidence="2 3" key="1">
    <citation type="submission" date="2018-01" db="EMBL/GenBank/DDBJ databases">
        <title>Draft genome sequence of Nonomuraea sp. KC333.</title>
        <authorList>
            <person name="Sahin N."/>
            <person name="Saygin H."/>
            <person name="Ay H."/>
        </authorList>
    </citation>
    <scope>NUCLEOTIDE SEQUENCE [LARGE SCALE GENOMIC DNA]</scope>
    <source>
        <strain evidence="2 3">KC333</strain>
    </source>
</reference>
<evidence type="ECO:0000313" key="2">
    <source>
        <dbReference type="EMBL" id="PZG17643.1"/>
    </source>
</evidence>
<feature type="transmembrane region" description="Helical" evidence="1">
    <location>
        <begin position="66"/>
        <end position="93"/>
    </location>
</feature>
<gene>
    <name evidence="2" type="ORF">C1J01_17390</name>
</gene>
<keyword evidence="3" id="KW-1185">Reference proteome</keyword>
<name>A0A2W2E505_9ACTN</name>
<feature type="transmembrane region" description="Helical" evidence="1">
    <location>
        <begin position="36"/>
        <end position="54"/>
    </location>
</feature>
<organism evidence="2 3">
    <name type="scientific">Nonomuraea aridisoli</name>
    <dbReference type="NCBI Taxonomy" id="2070368"/>
    <lineage>
        <taxon>Bacteria</taxon>
        <taxon>Bacillati</taxon>
        <taxon>Actinomycetota</taxon>
        <taxon>Actinomycetes</taxon>
        <taxon>Streptosporangiales</taxon>
        <taxon>Streptosporangiaceae</taxon>
        <taxon>Nonomuraea</taxon>
    </lineage>
</organism>
<evidence type="ECO:0000256" key="1">
    <source>
        <dbReference type="SAM" id="Phobius"/>
    </source>
</evidence>
<dbReference type="AlphaFoldDB" id="A0A2W2E505"/>
<keyword evidence="1" id="KW-0812">Transmembrane</keyword>
<keyword evidence="1" id="KW-1133">Transmembrane helix</keyword>
<dbReference type="Proteomes" id="UP000249304">
    <property type="component" value="Unassembled WGS sequence"/>
</dbReference>
<sequence length="108" mass="10780">MAGAAGGVVSQWYIGTVLPWLATSDSPALTGEMGGIGLYGTMALLVAGVFALGVSGLRSRVLPRPAAVILIVAAAAFVMPFALVPLMGVALLWSGVTGLSRANVPVTA</sequence>
<dbReference type="EMBL" id="POUD01000064">
    <property type="protein sequence ID" value="PZG17643.1"/>
    <property type="molecule type" value="Genomic_DNA"/>
</dbReference>
<comment type="caution">
    <text evidence="2">The sequence shown here is derived from an EMBL/GenBank/DDBJ whole genome shotgun (WGS) entry which is preliminary data.</text>
</comment>
<evidence type="ECO:0000313" key="3">
    <source>
        <dbReference type="Proteomes" id="UP000249304"/>
    </source>
</evidence>
<accession>A0A2W2E505</accession>
<protein>
    <submittedName>
        <fullName evidence="2">Uncharacterized protein</fullName>
    </submittedName>
</protein>